<dbReference type="STRING" id="1254432.SCE1572_05855"/>
<gene>
    <name evidence="7" type="ORF">SCE1572_05855</name>
</gene>
<reference evidence="7 8" key="1">
    <citation type="journal article" date="2013" name="Sci. Rep.">
        <title>Extraordinary expansion of a Sorangium cellulosum genome from an alkaline milieu.</title>
        <authorList>
            <person name="Han K."/>
            <person name="Li Z.F."/>
            <person name="Peng R."/>
            <person name="Zhu L.P."/>
            <person name="Zhou T."/>
            <person name="Wang L.G."/>
            <person name="Li S.G."/>
            <person name="Zhang X.B."/>
            <person name="Hu W."/>
            <person name="Wu Z.H."/>
            <person name="Qin N."/>
            <person name="Li Y.Z."/>
        </authorList>
    </citation>
    <scope>NUCLEOTIDE SEQUENCE [LARGE SCALE GENOMIC DNA]</scope>
    <source>
        <strain evidence="7 8">So0157-2</strain>
    </source>
</reference>
<evidence type="ECO:0000256" key="2">
    <source>
        <dbReference type="ARBA" id="ARBA00022741"/>
    </source>
</evidence>
<dbReference type="KEGG" id="scu:SCE1572_05855"/>
<dbReference type="SUPFAM" id="SSF56112">
    <property type="entry name" value="Protein kinase-like (PK-like)"/>
    <property type="match status" value="1"/>
</dbReference>
<dbReference type="InterPro" id="IPR011009">
    <property type="entry name" value="Kinase-like_dom_sf"/>
</dbReference>
<dbReference type="PANTHER" id="PTHR43289:SF6">
    <property type="entry name" value="SERINE_THREONINE-PROTEIN KINASE NEKL-3"/>
    <property type="match status" value="1"/>
</dbReference>
<dbReference type="InterPro" id="IPR000719">
    <property type="entry name" value="Prot_kinase_dom"/>
</dbReference>
<dbReference type="Proteomes" id="UP000014803">
    <property type="component" value="Chromosome"/>
</dbReference>
<proteinExistence type="predicted"/>
<evidence type="ECO:0000259" key="6">
    <source>
        <dbReference type="PROSITE" id="PS50011"/>
    </source>
</evidence>
<dbReference type="AlphaFoldDB" id="S4XQG1"/>
<evidence type="ECO:0000313" key="8">
    <source>
        <dbReference type="Proteomes" id="UP000014803"/>
    </source>
</evidence>
<sequence>MGSVWLAEHLSLRTPVAIKLIDVEVAKNASARARFDREAQLAARIRSAHVVKVLDHGLTDHGLPYIAMECLAGETLRDRLTARGRITLSETAKIVSHVCRALARAHEAGLVHRDIKPENIFMAREDDGEIIKILDFGVAKATDALSIAGMDPTRTGALLGTPYYMSPEQAKGLKSVDFRSDLWSLGIVVFECLTGQRPFTAPALGPLIAKILGTPAPALSAAAPSARIPAEVEAWMRKALAVDPDARFASARELAEAFMVASGMADSMERGPSAGLPGARSPSAAGSRAEAWDTADTVALASDGAPPPAAAATLPAAIIGGDLLCGRWC</sequence>
<organism evidence="7 8">
    <name type="scientific">Sorangium cellulosum So0157-2</name>
    <dbReference type="NCBI Taxonomy" id="1254432"/>
    <lineage>
        <taxon>Bacteria</taxon>
        <taxon>Pseudomonadati</taxon>
        <taxon>Myxococcota</taxon>
        <taxon>Polyangia</taxon>
        <taxon>Polyangiales</taxon>
        <taxon>Polyangiaceae</taxon>
        <taxon>Sorangium</taxon>
    </lineage>
</organism>
<dbReference type="CDD" id="cd14014">
    <property type="entry name" value="STKc_PknB_like"/>
    <property type="match status" value="1"/>
</dbReference>
<feature type="domain" description="Protein kinase" evidence="6">
    <location>
        <begin position="1"/>
        <end position="259"/>
    </location>
</feature>
<evidence type="ECO:0000256" key="5">
    <source>
        <dbReference type="SAM" id="MobiDB-lite"/>
    </source>
</evidence>
<dbReference type="GO" id="GO:0004674">
    <property type="term" value="F:protein serine/threonine kinase activity"/>
    <property type="evidence" value="ECO:0007669"/>
    <property type="project" value="TreeGrafter"/>
</dbReference>
<dbReference type="PROSITE" id="PS50011">
    <property type="entry name" value="PROTEIN_KINASE_DOM"/>
    <property type="match status" value="1"/>
</dbReference>
<dbReference type="PANTHER" id="PTHR43289">
    <property type="entry name" value="MITOGEN-ACTIVATED PROTEIN KINASE KINASE KINASE 20-RELATED"/>
    <property type="match status" value="1"/>
</dbReference>
<keyword evidence="1" id="KW-0808">Transferase</keyword>
<dbReference type="eggNOG" id="COG0515">
    <property type="taxonomic scope" value="Bacteria"/>
</dbReference>
<accession>S4XQG1</accession>
<evidence type="ECO:0000256" key="4">
    <source>
        <dbReference type="ARBA" id="ARBA00022840"/>
    </source>
</evidence>
<protein>
    <recommendedName>
        <fullName evidence="6">Protein kinase domain-containing protein</fullName>
    </recommendedName>
</protein>
<keyword evidence="2" id="KW-0547">Nucleotide-binding</keyword>
<dbReference type="InterPro" id="IPR008271">
    <property type="entry name" value="Ser/Thr_kinase_AS"/>
</dbReference>
<feature type="region of interest" description="Disordered" evidence="5">
    <location>
        <begin position="269"/>
        <end position="288"/>
    </location>
</feature>
<dbReference type="Gene3D" id="1.10.510.10">
    <property type="entry name" value="Transferase(Phosphotransferase) domain 1"/>
    <property type="match status" value="1"/>
</dbReference>
<dbReference type="EMBL" id="CP003969">
    <property type="protein sequence ID" value="AGP34065.1"/>
    <property type="molecule type" value="Genomic_DNA"/>
</dbReference>
<dbReference type="PROSITE" id="PS00108">
    <property type="entry name" value="PROTEIN_KINASE_ST"/>
    <property type="match status" value="1"/>
</dbReference>
<dbReference type="Gene3D" id="3.30.200.20">
    <property type="entry name" value="Phosphorylase Kinase, domain 1"/>
    <property type="match status" value="1"/>
</dbReference>
<feature type="compositionally biased region" description="Low complexity" evidence="5">
    <location>
        <begin position="271"/>
        <end position="288"/>
    </location>
</feature>
<evidence type="ECO:0000256" key="1">
    <source>
        <dbReference type="ARBA" id="ARBA00022679"/>
    </source>
</evidence>
<dbReference type="SMART" id="SM00220">
    <property type="entry name" value="S_TKc"/>
    <property type="match status" value="1"/>
</dbReference>
<dbReference type="Pfam" id="PF00069">
    <property type="entry name" value="Pkinase"/>
    <property type="match status" value="1"/>
</dbReference>
<keyword evidence="3" id="KW-0418">Kinase</keyword>
<evidence type="ECO:0000256" key="3">
    <source>
        <dbReference type="ARBA" id="ARBA00022777"/>
    </source>
</evidence>
<dbReference type="PATRIC" id="fig|1254432.3.peg.1312"/>
<dbReference type="GO" id="GO:0005524">
    <property type="term" value="F:ATP binding"/>
    <property type="evidence" value="ECO:0007669"/>
    <property type="project" value="UniProtKB-KW"/>
</dbReference>
<keyword evidence="4" id="KW-0067">ATP-binding</keyword>
<name>S4XQG1_SORCE</name>
<evidence type="ECO:0000313" key="7">
    <source>
        <dbReference type="EMBL" id="AGP34065.1"/>
    </source>
</evidence>
<dbReference type="HOGENOM" id="CLU_000288_63_44_7"/>